<dbReference type="Gene3D" id="3.60.21.10">
    <property type="match status" value="1"/>
</dbReference>
<dbReference type="AlphaFoldDB" id="A0A1N6FYK3"/>
<dbReference type="PRINTS" id="PR01607">
    <property type="entry name" value="APYRASEFAMLY"/>
</dbReference>
<dbReference type="GO" id="GO:0008768">
    <property type="term" value="F:UDP-sugar diphosphatase activity"/>
    <property type="evidence" value="ECO:0007669"/>
    <property type="project" value="TreeGrafter"/>
</dbReference>
<feature type="domain" description="5'-Nucleotidase C-terminal" evidence="2">
    <location>
        <begin position="287"/>
        <end position="420"/>
    </location>
</feature>
<dbReference type="PIRSF" id="PIRSF036361">
    <property type="entry name" value="YunD"/>
    <property type="match status" value="1"/>
</dbReference>
<dbReference type="CDD" id="cd00845">
    <property type="entry name" value="MPP_UshA_N_like"/>
    <property type="match status" value="1"/>
</dbReference>
<dbReference type="InterPro" id="IPR036907">
    <property type="entry name" value="5'-Nucleotdase_C_sf"/>
</dbReference>
<dbReference type="PANTHER" id="PTHR11575:SF23">
    <property type="entry name" value="5-NUCLEOTIDASE FAMILY PROTEIN"/>
    <property type="match status" value="1"/>
</dbReference>
<dbReference type="Pfam" id="PF02872">
    <property type="entry name" value="5_nucleotid_C"/>
    <property type="match status" value="1"/>
</dbReference>
<evidence type="ECO:0000313" key="3">
    <source>
        <dbReference type="EMBL" id="SIO00281.1"/>
    </source>
</evidence>
<keyword evidence="1" id="KW-0547">Nucleotide-binding</keyword>
<dbReference type="eggNOG" id="COG0737">
    <property type="taxonomic scope" value="Bacteria"/>
</dbReference>
<keyword evidence="4" id="KW-1185">Reference proteome</keyword>
<dbReference type="InterPro" id="IPR006179">
    <property type="entry name" value="5_nucleotidase/apyrase"/>
</dbReference>
<sequence length="463" mass="52494">MERVHIYHTNDIHSHLENWPRISAYLHEESKRLKQENETVFSFDIGDACDRVHPLTEATDGKANIRLLNEVKYDAVTIGNNEGIGSSKKQLNHLYDEANFPVVISNLYDYKTGYPPEWAKIFHIIQTESGHKIGLFGLTAPFPTSYKPIGWNVKNPDEVIGDILELLSPLVDSIILLSHLGIGEDQRIAEMYPMISVIIGSHTHHLLPNGKKVRNTLLAAAGKYGQYVGHIELEIDENKIITAEATVKEMATMKPPKNEKWIIEGYETKGHQLLNEQVIATIPSNYSVNWQGNSELVTLGLESLKEYAHTDAAILNAGLFMQPLIEGTVTKDALHQVLPHPMRILRCTLDGENLTRLIYEMEKNRLFLRNFPIKGIGFRGKVFGEICYNGVTYDKITGEVNWLGEPIEPAKQYTFATVDHFMFIPFFPTIEIIGTNEVLFPFFIRNVLGQYLKKHYPAKKSAE</sequence>
<reference evidence="4" key="1">
    <citation type="submission" date="2016-11" db="EMBL/GenBank/DDBJ databases">
        <authorList>
            <person name="Varghese N."/>
            <person name="Submissions S."/>
        </authorList>
    </citation>
    <scope>NUCLEOTIDE SEQUENCE [LARGE SCALE GENOMIC DNA]</scope>
    <source>
        <strain evidence="4">313</strain>
    </source>
</reference>
<dbReference type="Gene3D" id="3.90.780.10">
    <property type="entry name" value="5'-Nucleotidase, C-terminal domain"/>
    <property type="match status" value="1"/>
</dbReference>
<dbReference type="InterPro" id="IPR011240">
    <property type="entry name" value="Pesterase_YunD"/>
</dbReference>
<dbReference type="OrthoDB" id="9793179at2"/>
<dbReference type="EMBL" id="FSRN01000001">
    <property type="protein sequence ID" value="SIO00281.1"/>
    <property type="molecule type" value="Genomic_DNA"/>
</dbReference>
<dbReference type="InterPro" id="IPR029052">
    <property type="entry name" value="Metallo-depent_PP-like"/>
</dbReference>
<dbReference type="PANTHER" id="PTHR11575">
    <property type="entry name" value="5'-NUCLEOTIDASE-RELATED"/>
    <property type="match status" value="1"/>
</dbReference>
<protein>
    <submittedName>
        <fullName evidence="3">2',3'-cyclic-nucleotide 2'-phosphodiesterase/5'-or 3'-nucleotidase, 5'-nucleotidase family</fullName>
    </submittedName>
</protein>
<keyword evidence="1" id="KW-0378">Hydrolase</keyword>
<gene>
    <name evidence="3" type="ORF">SAMN05878443_0898</name>
</gene>
<dbReference type="SUPFAM" id="SSF55816">
    <property type="entry name" value="5'-nucleotidase (syn. UDP-sugar hydrolase), C-terminal domain"/>
    <property type="match status" value="1"/>
</dbReference>
<name>A0A1N6FYK3_9LACT</name>
<evidence type="ECO:0000259" key="2">
    <source>
        <dbReference type="Pfam" id="PF02872"/>
    </source>
</evidence>
<dbReference type="Proteomes" id="UP000184758">
    <property type="component" value="Unassembled WGS sequence"/>
</dbReference>
<dbReference type="SUPFAM" id="SSF56300">
    <property type="entry name" value="Metallo-dependent phosphatases"/>
    <property type="match status" value="1"/>
</dbReference>
<dbReference type="STRING" id="28230.SAMN05878443_0898"/>
<dbReference type="RefSeq" id="WP_034547704.1">
    <property type="nucleotide sequence ID" value="NZ_FSRN01000001.1"/>
</dbReference>
<dbReference type="GO" id="GO:0009166">
    <property type="term" value="P:nucleotide catabolic process"/>
    <property type="evidence" value="ECO:0007669"/>
    <property type="project" value="InterPro"/>
</dbReference>
<dbReference type="InterPro" id="IPR008334">
    <property type="entry name" value="5'-Nucleotdase_C"/>
</dbReference>
<accession>A0A1N6FYK3</accession>
<proteinExistence type="inferred from homology"/>
<evidence type="ECO:0000313" key="4">
    <source>
        <dbReference type="Proteomes" id="UP000184758"/>
    </source>
</evidence>
<dbReference type="GO" id="GO:0000166">
    <property type="term" value="F:nucleotide binding"/>
    <property type="evidence" value="ECO:0007669"/>
    <property type="project" value="UniProtKB-KW"/>
</dbReference>
<comment type="similarity">
    <text evidence="1">Belongs to the 5'-nucleotidase family.</text>
</comment>
<evidence type="ECO:0000256" key="1">
    <source>
        <dbReference type="RuleBase" id="RU362119"/>
    </source>
</evidence>
<organism evidence="3 4">
    <name type="scientific">Carnobacterium alterfunditum</name>
    <dbReference type="NCBI Taxonomy" id="28230"/>
    <lineage>
        <taxon>Bacteria</taxon>
        <taxon>Bacillati</taxon>
        <taxon>Bacillota</taxon>
        <taxon>Bacilli</taxon>
        <taxon>Lactobacillales</taxon>
        <taxon>Carnobacteriaceae</taxon>
        <taxon>Carnobacterium</taxon>
    </lineage>
</organism>
<dbReference type="GO" id="GO:0030288">
    <property type="term" value="C:outer membrane-bounded periplasmic space"/>
    <property type="evidence" value="ECO:0007669"/>
    <property type="project" value="TreeGrafter"/>
</dbReference>
<dbReference type="GO" id="GO:0008253">
    <property type="term" value="F:5'-nucleotidase activity"/>
    <property type="evidence" value="ECO:0007669"/>
    <property type="project" value="TreeGrafter"/>
</dbReference>